<feature type="domain" description="Fibronectin type-III" evidence="3">
    <location>
        <begin position="179"/>
        <end position="267"/>
    </location>
</feature>
<keyword evidence="2" id="KW-0677">Repeat</keyword>
<feature type="domain" description="Fibronectin type-III" evidence="3">
    <location>
        <begin position="425"/>
        <end position="516"/>
    </location>
</feature>
<dbReference type="PANTHER" id="PTHR46708">
    <property type="entry name" value="TENASCIN"/>
    <property type="match status" value="1"/>
</dbReference>
<accession>A0A3D9C0C1</accession>
<dbReference type="EMBL" id="QNVT01000045">
    <property type="protein sequence ID" value="REC59214.1"/>
    <property type="molecule type" value="Genomic_DNA"/>
</dbReference>
<name>A0A3D9C0C1_9FLAO</name>
<dbReference type="PANTHER" id="PTHR46708:SF2">
    <property type="entry name" value="FIBRONECTIN TYPE-III DOMAIN-CONTAINING PROTEIN"/>
    <property type="match status" value="1"/>
</dbReference>
<dbReference type="Pfam" id="PF20009">
    <property type="entry name" value="GEVED"/>
    <property type="match status" value="3"/>
</dbReference>
<evidence type="ECO:0000256" key="1">
    <source>
        <dbReference type="ARBA" id="ARBA00022729"/>
    </source>
</evidence>
<dbReference type="Pfam" id="PF18962">
    <property type="entry name" value="Por_Secre_tail"/>
    <property type="match status" value="1"/>
</dbReference>
<dbReference type="InterPro" id="IPR036116">
    <property type="entry name" value="FN3_sf"/>
</dbReference>
<protein>
    <recommendedName>
        <fullName evidence="3">Fibronectin type-III domain-containing protein</fullName>
    </recommendedName>
</protein>
<dbReference type="InterPro" id="IPR013783">
    <property type="entry name" value="Ig-like_fold"/>
</dbReference>
<dbReference type="SUPFAM" id="SSF49265">
    <property type="entry name" value="Fibronectin type III"/>
    <property type="match status" value="3"/>
</dbReference>
<evidence type="ECO:0000313" key="4">
    <source>
        <dbReference type="EMBL" id="REC59214.1"/>
    </source>
</evidence>
<dbReference type="Gene3D" id="2.60.40.10">
    <property type="entry name" value="Immunoglobulins"/>
    <property type="match status" value="4"/>
</dbReference>
<keyword evidence="1" id="KW-0732">Signal</keyword>
<dbReference type="InterPro" id="IPR045474">
    <property type="entry name" value="GEVED"/>
</dbReference>
<dbReference type="NCBIfam" id="TIGR04183">
    <property type="entry name" value="Por_Secre_tail"/>
    <property type="match status" value="1"/>
</dbReference>
<dbReference type="SMART" id="SM00060">
    <property type="entry name" value="FN3"/>
    <property type="match status" value="4"/>
</dbReference>
<dbReference type="PROSITE" id="PS50853">
    <property type="entry name" value="FN3"/>
    <property type="match status" value="4"/>
</dbReference>
<proteinExistence type="predicted"/>
<dbReference type="Proteomes" id="UP000256686">
    <property type="component" value="Unassembled WGS sequence"/>
</dbReference>
<evidence type="ECO:0000313" key="5">
    <source>
        <dbReference type="Proteomes" id="UP000256686"/>
    </source>
</evidence>
<reference evidence="5" key="1">
    <citation type="submission" date="2018-06" db="EMBL/GenBank/DDBJ databases">
        <authorList>
            <person name="Lum Nde A."/>
            <person name="Hugo C."/>
        </authorList>
    </citation>
    <scope>NUCLEOTIDE SEQUENCE [LARGE SCALE GENOMIC DNA]</scope>
    <source>
        <strain evidence="5">1_F178</strain>
    </source>
</reference>
<dbReference type="InterPro" id="IPR026444">
    <property type="entry name" value="Secre_tail"/>
</dbReference>
<evidence type="ECO:0000259" key="3">
    <source>
        <dbReference type="PROSITE" id="PS50853"/>
    </source>
</evidence>
<feature type="domain" description="Fibronectin type-III" evidence="3">
    <location>
        <begin position="518"/>
        <end position="611"/>
    </location>
</feature>
<gene>
    <name evidence="4" type="ORF">DRF65_27175</name>
</gene>
<dbReference type="RefSeq" id="WP_115973839.1">
    <property type="nucleotide sequence ID" value="NZ_QNVT01000045.1"/>
</dbReference>
<dbReference type="InterPro" id="IPR003961">
    <property type="entry name" value="FN3_dom"/>
</dbReference>
<dbReference type="CDD" id="cd00063">
    <property type="entry name" value="FN3"/>
    <property type="match status" value="4"/>
</dbReference>
<dbReference type="InterPro" id="IPR050991">
    <property type="entry name" value="ECM_Regulatory_Proteins"/>
</dbReference>
<organism evidence="4 5">
    <name type="scientific">Chryseobacterium pennae</name>
    <dbReference type="NCBI Taxonomy" id="2258962"/>
    <lineage>
        <taxon>Bacteria</taxon>
        <taxon>Pseudomonadati</taxon>
        <taxon>Bacteroidota</taxon>
        <taxon>Flavobacteriia</taxon>
        <taxon>Flavobacteriales</taxon>
        <taxon>Weeksellaceae</taxon>
        <taxon>Chryseobacterium group</taxon>
        <taxon>Chryseobacterium</taxon>
    </lineage>
</organism>
<dbReference type="AlphaFoldDB" id="A0A3D9C0C1"/>
<sequence>MKKIFTCFFFISFFTTIDAQYCIARSSSPFSSNAHIRNVTVNPTNSGQMSSNSGFSNHTDYSNDSNRQITLVRGSINNTISITKNISGLQNLALGVWIDFNQNGIFETGERILTSPNNSISLITGSFGVPAGSYNGTLTTRMRVVANESNFAIAACGVFAWGEVEDYAVKFIDPPCNGVPGNILVSNITSTTANISWNATTNATYVLRYRVAQTNIWTMVTLTNPPINIYSFTGLSEQTQYEVQVAAVCNGTQGVYSPSITFTTPPLQYCGMSGTGSNDHISNVSVFSSNLGVPIMNNSSSQTNYIKYTAPNTLVTLDIGSQNNSISVQKSWTGGLTNGAAITAWIDFDRNGVFELSEQIFVSPASTVSPVAATFAVPPNAYSGPLTTTMRVVLQRAGAPVMCQNAVNGEVEDYTVKLRPCSYSQPNQPTITSTHNSATISWTGVTNNVSYVVRYRIQGLSAGPWTLLYASTLLGNIPLIVTGLASAKTYEVQIAAVCGDVVGPFTPIKTFETRCDPTPPNITISNVTANSVLVTWTPLAVGPAYVMRWRKVGETGWLNPVINLPVQPANTYTLSSLNPDTKYEIQIANQCSGENTLNAYSTPVVFTTIRICKLSPLGLTVINSTPTTVEIKWDSFPGSTYLLRYRKVGIPSWTNIMTTNSSYTITGLAELTKYEMQVANMCSGISGDFTPLYLFITPTVKYCPMAAENGKEEYISKVTIIPNGKQVMENISEASNYTNYTETPSAFIQLIQGSVDNEIVIEKKWLGATRDEGIAVWIDFNRNGYFDIDEKIFVSPPNTANVVKGKFSVPADAFISMTDYKYVIMRVVMQKGSVPLNCTSFDNGEVEDYSVKISKQTVPNPVNQNDVLIYPNPVSTVLHITNISKRAEYKIYNTVAQIIDQDILLNGEINVGELRNGVYVIEIEDNGKSLQKKFIKK</sequence>
<dbReference type="Pfam" id="PF00041">
    <property type="entry name" value="fn3"/>
    <property type="match status" value="3"/>
</dbReference>
<feature type="domain" description="Fibronectin type-III" evidence="3">
    <location>
        <begin position="615"/>
        <end position="700"/>
    </location>
</feature>
<evidence type="ECO:0000256" key="2">
    <source>
        <dbReference type="ARBA" id="ARBA00022737"/>
    </source>
</evidence>
<keyword evidence="5" id="KW-1185">Reference proteome</keyword>
<comment type="caution">
    <text evidence="4">The sequence shown here is derived from an EMBL/GenBank/DDBJ whole genome shotgun (WGS) entry which is preliminary data.</text>
</comment>